<reference evidence="12 13" key="1">
    <citation type="submission" date="2020-07" db="EMBL/GenBank/DDBJ databases">
        <authorList>
            <person name="Khare M."/>
        </authorList>
    </citation>
    <scope>NUCLEOTIDE SEQUENCE [LARGE SCALE GENOMIC DNA]</scope>
    <source>
        <strain evidence="12 13">P8776</strain>
    </source>
</reference>
<dbReference type="Proteomes" id="UP000580709">
    <property type="component" value="Unassembled WGS sequence"/>
</dbReference>
<evidence type="ECO:0000313" key="12">
    <source>
        <dbReference type="EMBL" id="MBA4505367.1"/>
    </source>
</evidence>
<dbReference type="PANTHER" id="PTHR11573:SF30">
    <property type="entry name" value="RIBONUCLEOSIDE-DIPHOSPHATE REDUCTASE 2 SUBUNIT ALPHA"/>
    <property type="match status" value="1"/>
</dbReference>
<keyword evidence="4" id="KW-0547">Nucleotide-binding</keyword>
<dbReference type="GO" id="GO:0009263">
    <property type="term" value="P:deoxyribonucleotide biosynthetic process"/>
    <property type="evidence" value="ECO:0007669"/>
    <property type="project" value="UniProtKB-KW"/>
</dbReference>
<comment type="caution">
    <text evidence="12">The sequence shown here is derived from an EMBL/GenBank/DDBJ whole genome shotgun (WGS) entry which is preliminary data.</text>
</comment>
<dbReference type="InterPro" id="IPR000788">
    <property type="entry name" value="RNR_lg_C"/>
</dbReference>
<evidence type="ECO:0000256" key="10">
    <source>
        <dbReference type="RuleBase" id="RU003410"/>
    </source>
</evidence>
<dbReference type="GO" id="GO:0005524">
    <property type="term" value="F:ATP binding"/>
    <property type="evidence" value="ECO:0007669"/>
    <property type="project" value="UniProtKB-KW"/>
</dbReference>
<dbReference type="PROSITE" id="PS00089">
    <property type="entry name" value="RIBORED_LARGE"/>
    <property type="match status" value="1"/>
</dbReference>
<dbReference type="NCBIfam" id="TIGR02506">
    <property type="entry name" value="NrdE_NrdA"/>
    <property type="match status" value="1"/>
</dbReference>
<accession>A0A838X3M6</accession>
<evidence type="ECO:0000256" key="5">
    <source>
        <dbReference type="ARBA" id="ARBA00022840"/>
    </source>
</evidence>
<dbReference type="InterPro" id="IPR039718">
    <property type="entry name" value="Rrm1"/>
</dbReference>
<dbReference type="UniPathway" id="UPA00326"/>
<evidence type="ECO:0000313" key="13">
    <source>
        <dbReference type="Proteomes" id="UP000580709"/>
    </source>
</evidence>
<dbReference type="SUPFAM" id="SSF48168">
    <property type="entry name" value="R1 subunit of ribonucleotide reductase, N-terminal domain"/>
    <property type="match status" value="1"/>
</dbReference>
<dbReference type="AlphaFoldDB" id="A0A838X3M6"/>
<dbReference type="Pfam" id="PF08343">
    <property type="entry name" value="RNR_N"/>
    <property type="match status" value="1"/>
</dbReference>
<keyword evidence="7 10" id="KW-0215">Deoxyribonucleotide synthesis</keyword>
<dbReference type="NCBIfam" id="TIGR04170">
    <property type="entry name" value="RNR_1b_NrdE"/>
    <property type="match status" value="1"/>
</dbReference>
<evidence type="ECO:0000256" key="2">
    <source>
        <dbReference type="ARBA" id="ARBA00012274"/>
    </source>
</evidence>
<comment type="similarity">
    <text evidence="1 10">Belongs to the ribonucleoside diphosphate reductase large chain family.</text>
</comment>
<protein>
    <recommendedName>
        <fullName evidence="2 10">Ribonucleoside-diphosphate reductase</fullName>
        <ecNumber evidence="2 10">1.17.4.1</ecNumber>
    </recommendedName>
</protein>
<evidence type="ECO:0000256" key="4">
    <source>
        <dbReference type="ARBA" id="ARBA00022741"/>
    </source>
</evidence>
<comment type="function">
    <text evidence="10">Provides the precursors necessary for DNA synthesis. Catalyzes the biosynthesis of deoxyribonucleotides from the corresponding ribonucleotides.</text>
</comment>
<evidence type="ECO:0000256" key="8">
    <source>
        <dbReference type="ARBA" id="ARBA00023157"/>
    </source>
</evidence>
<dbReference type="FunFam" id="1.10.1650.20:FF:000002">
    <property type="entry name" value="Ribonucleoside-diphosphate reductase"/>
    <property type="match status" value="1"/>
</dbReference>
<dbReference type="RefSeq" id="WP_181729893.1">
    <property type="nucleotide sequence ID" value="NZ_JACEOR010000372.1"/>
</dbReference>
<name>A0A838X3M6_9CORY</name>
<dbReference type="InterPro" id="IPR013346">
    <property type="entry name" value="NrdE_NrdA_C"/>
</dbReference>
<dbReference type="PANTHER" id="PTHR11573">
    <property type="entry name" value="RIBONUCLEOSIDE-DIPHOSPHATE REDUCTASE LARGE CHAIN"/>
    <property type="match status" value="1"/>
</dbReference>
<feature type="domain" description="Ribonucleotide reductase large subunit" evidence="11">
    <location>
        <begin position="573"/>
        <end position="595"/>
    </location>
</feature>
<dbReference type="Gene3D" id="1.10.1650.20">
    <property type="match status" value="1"/>
</dbReference>
<keyword evidence="3" id="KW-0021">Allosteric enzyme</keyword>
<dbReference type="GO" id="GO:0004748">
    <property type="term" value="F:ribonucleoside-diphosphate reductase activity, thioredoxin disulfide as acceptor"/>
    <property type="evidence" value="ECO:0007669"/>
    <property type="project" value="UniProtKB-EC"/>
</dbReference>
<keyword evidence="13" id="KW-1185">Reference proteome</keyword>
<gene>
    <name evidence="12" type="primary">nrdE</name>
    <name evidence="12" type="ORF">H0H28_08565</name>
</gene>
<dbReference type="CDD" id="cd01679">
    <property type="entry name" value="RNR_I"/>
    <property type="match status" value="1"/>
</dbReference>
<comment type="catalytic activity">
    <reaction evidence="9 10">
        <text>a 2'-deoxyribonucleoside 5'-diphosphate + [thioredoxin]-disulfide + H2O = a ribonucleoside 5'-diphosphate + [thioredoxin]-dithiol</text>
        <dbReference type="Rhea" id="RHEA:23252"/>
        <dbReference type="Rhea" id="RHEA-COMP:10698"/>
        <dbReference type="Rhea" id="RHEA-COMP:10700"/>
        <dbReference type="ChEBI" id="CHEBI:15377"/>
        <dbReference type="ChEBI" id="CHEBI:29950"/>
        <dbReference type="ChEBI" id="CHEBI:50058"/>
        <dbReference type="ChEBI" id="CHEBI:57930"/>
        <dbReference type="ChEBI" id="CHEBI:73316"/>
        <dbReference type="EC" id="1.17.4.1"/>
    </reaction>
</comment>
<sequence>MSTPTLGKNVAEPVSQAEQLDYHALNALLNLYDENGEIQFDKDREAANQYFIQHVNQNTVFFHDLEEKIDYLVKNKYYEPEVLEAYDWEFVKATFKRAYAFKFRFQSFLGAYKYYTSYTLKTFDGRRYLERFEDRVAMTALFLASGNEETASALVDEIMTGRFQPATPTFLNAGKAQRGELVSCFLLRIEDNMESIGRAINSSLQLSKRGGGVALLLSNIREAGAPIKHIENQSSGVIPVMKLLEDSFSYANQLGARQGAGAVYLNAHHPDIMRFLDTKRENADEKIRIKTLSLGVVIPDITFELAKRNDVMYLFSPYDVERVYGVPFADISVTEKYEEMVEDPRIRKSKINARQFFQTIAEIQFESGYPYIMFEDTANRANPVKTGRINMSNLCSEILQVNSPSVLNEDLSYAEVGHDISCNLGSLNIAKTMDSDNFSRTVETAIRGLTAVADKTSIESVPPVRDGNNASHAIGLGQMNLHGYLGREHIEYGSEEGLDFTNAYFAAVMYEAIKASHAIAVEKGERFADFDKSEYATGEFFDRYDPADFQPKTDKVKELFARSNVAVPTAEEWAQLKADVARDGIYNRYLQAVPPTGSISYINNSTSSIHPIASKIEIRKEGKIGRVYYPAPHMDNENLSYFKDAYEIGYEKIIDTYAVATKYVDQGLSLTLFFKDTITTRDINRAQIYAWRKGIKSLYYIRLRQMALEGTEVEGCVSCML</sequence>
<evidence type="ECO:0000259" key="11">
    <source>
        <dbReference type="PROSITE" id="PS00089"/>
    </source>
</evidence>
<dbReference type="InterPro" id="IPR013509">
    <property type="entry name" value="RNR_lsu_N"/>
</dbReference>
<dbReference type="Gene3D" id="3.20.70.20">
    <property type="match status" value="1"/>
</dbReference>
<keyword evidence="8" id="KW-1015">Disulfide bond</keyword>
<dbReference type="Pfam" id="PF02867">
    <property type="entry name" value="Ribonuc_red_lgC"/>
    <property type="match status" value="1"/>
</dbReference>
<evidence type="ECO:0000256" key="3">
    <source>
        <dbReference type="ARBA" id="ARBA00022533"/>
    </source>
</evidence>
<evidence type="ECO:0000256" key="7">
    <source>
        <dbReference type="ARBA" id="ARBA00023116"/>
    </source>
</evidence>
<evidence type="ECO:0000256" key="9">
    <source>
        <dbReference type="ARBA" id="ARBA00047754"/>
    </source>
</evidence>
<dbReference type="InterPro" id="IPR013554">
    <property type="entry name" value="RNR_N"/>
</dbReference>
<keyword evidence="5" id="KW-0067">ATP-binding</keyword>
<dbReference type="InterPro" id="IPR008926">
    <property type="entry name" value="RNR_R1-su_N"/>
</dbReference>
<proteinExistence type="inferred from homology"/>
<dbReference type="Pfam" id="PF00317">
    <property type="entry name" value="Ribonuc_red_lgN"/>
    <property type="match status" value="1"/>
</dbReference>
<dbReference type="PRINTS" id="PR01183">
    <property type="entry name" value="RIBORDTASEM1"/>
</dbReference>
<keyword evidence="6 10" id="KW-0560">Oxidoreductase</keyword>
<organism evidence="12 13">
    <name type="scientific">Corynebacterium sanguinis</name>
    <dbReference type="NCBI Taxonomy" id="2594913"/>
    <lineage>
        <taxon>Bacteria</taxon>
        <taxon>Bacillati</taxon>
        <taxon>Actinomycetota</taxon>
        <taxon>Actinomycetes</taxon>
        <taxon>Mycobacteriales</taxon>
        <taxon>Corynebacteriaceae</taxon>
        <taxon>Corynebacterium</taxon>
    </lineage>
</organism>
<dbReference type="EMBL" id="JACEOR010000372">
    <property type="protein sequence ID" value="MBA4505367.1"/>
    <property type="molecule type" value="Genomic_DNA"/>
</dbReference>
<dbReference type="SUPFAM" id="SSF51998">
    <property type="entry name" value="PFL-like glycyl radical enzymes"/>
    <property type="match status" value="1"/>
</dbReference>
<evidence type="ECO:0000256" key="6">
    <source>
        <dbReference type="ARBA" id="ARBA00023002"/>
    </source>
</evidence>
<dbReference type="InterPro" id="IPR026459">
    <property type="entry name" value="RNR_1b_NrdE"/>
</dbReference>
<evidence type="ECO:0000256" key="1">
    <source>
        <dbReference type="ARBA" id="ARBA00010406"/>
    </source>
</evidence>
<dbReference type="EC" id="1.17.4.1" evidence="2 10"/>
<dbReference type="GO" id="GO:0005971">
    <property type="term" value="C:ribonucleoside-diphosphate reductase complex"/>
    <property type="evidence" value="ECO:0007669"/>
    <property type="project" value="TreeGrafter"/>
</dbReference>